<dbReference type="Gene3D" id="1.10.10.60">
    <property type="entry name" value="Homeodomain-like"/>
    <property type="match status" value="1"/>
</dbReference>
<evidence type="ECO:0000256" key="3">
    <source>
        <dbReference type="ARBA" id="ARBA00022895"/>
    </source>
</evidence>
<keyword evidence="3 5" id="KW-0779">Telomere</keyword>
<dbReference type="GO" id="GO:0010833">
    <property type="term" value="P:telomere maintenance via telomere lengthening"/>
    <property type="evidence" value="ECO:0007669"/>
    <property type="project" value="UniProtKB-UniRule"/>
</dbReference>
<accession>A0AAW1UBY4</accession>
<keyword evidence="2 5" id="KW-0158">Chromosome</keyword>
<keyword evidence="9" id="KW-1185">Reference proteome</keyword>
<feature type="domain" description="TERF2-interacting telomeric protein 1 Myb" evidence="7">
    <location>
        <begin position="8"/>
        <end position="60"/>
    </location>
</feature>
<dbReference type="AlphaFoldDB" id="A0AAW1UBY4"/>
<comment type="subunit">
    <text evidence="5">Homodimer.</text>
</comment>
<dbReference type="InterPro" id="IPR039595">
    <property type="entry name" value="TE2IP/Rap1"/>
</dbReference>
<dbReference type="GO" id="GO:0042162">
    <property type="term" value="F:telomeric DNA binding"/>
    <property type="evidence" value="ECO:0007669"/>
    <property type="project" value="TreeGrafter"/>
</dbReference>
<gene>
    <name evidence="8" type="ORF">WA026_023088</name>
</gene>
<proteinExistence type="inferred from homology"/>
<dbReference type="SUPFAM" id="SSF46689">
    <property type="entry name" value="Homeodomain-like"/>
    <property type="match status" value="1"/>
</dbReference>
<dbReference type="GO" id="GO:0070187">
    <property type="term" value="C:shelterin complex"/>
    <property type="evidence" value="ECO:0007669"/>
    <property type="project" value="TreeGrafter"/>
</dbReference>
<evidence type="ECO:0000256" key="5">
    <source>
        <dbReference type="RuleBase" id="RU367107"/>
    </source>
</evidence>
<evidence type="ECO:0000256" key="4">
    <source>
        <dbReference type="ARBA" id="ARBA00023242"/>
    </source>
</evidence>
<evidence type="ECO:0000256" key="1">
    <source>
        <dbReference type="ARBA" id="ARBA00010467"/>
    </source>
</evidence>
<feature type="compositionally biased region" description="Acidic residues" evidence="6">
    <location>
        <begin position="143"/>
        <end position="152"/>
    </location>
</feature>
<keyword evidence="5" id="KW-0804">Transcription</keyword>
<dbReference type="GO" id="GO:0031848">
    <property type="term" value="P:protection from non-homologous end joining at telomere"/>
    <property type="evidence" value="ECO:0007669"/>
    <property type="project" value="TreeGrafter"/>
</dbReference>
<keyword evidence="5" id="KW-0805">Transcription regulation</keyword>
<reference evidence="8 9" key="1">
    <citation type="submission" date="2023-03" db="EMBL/GenBank/DDBJ databases">
        <title>Genome insight into feeding habits of ladybird beetles.</title>
        <authorList>
            <person name="Li H.-S."/>
            <person name="Huang Y.-H."/>
            <person name="Pang H."/>
        </authorList>
    </citation>
    <scope>NUCLEOTIDE SEQUENCE [LARGE SCALE GENOMIC DNA]</scope>
    <source>
        <strain evidence="8">SYSU_2023b</strain>
        <tissue evidence="8">Whole body</tissue>
    </source>
</reference>
<dbReference type="GO" id="GO:0006355">
    <property type="term" value="P:regulation of DNA-templated transcription"/>
    <property type="evidence" value="ECO:0007669"/>
    <property type="project" value="UniProtKB-UniRule"/>
</dbReference>
<feature type="region of interest" description="Disordered" evidence="6">
    <location>
        <begin position="119"/>
        <end position="152"/>
    </location>
</feature>
<comment type="function">
    <text evidence="5">Acts both as a regulator of telomere function and as a transcription regulator. Involved in the regulation of telomere length and protection as a component of the shelterin complex (telosome). Does not bind DNA directly: recruited to telomeric double-stranded 5'-TTAGGG-3' repeats via its interaction with terf2. Independently of its function in telomeres, also acts as a transcription regulator: recruited to extratelomeric 5'-TTAGGG-3' sites via its association with terf2 or other factors, and regulates gene expression.</text>
</comment>
<name>A0AAW1UBY4_9CUCU</name>
<comment type="caution">
    <text evidence="8">The sequence shown here is derived from an EMBL/GenBank/DDBJ whole genome shotgun (WGS) entry which is preliminary data.</text>
</comment>
<dbReference type="InterPro" id="IPR009057">
    <property type="entry name" value="Homeodomain-like_sf"/>
</dbReference>
<evidence type="ECO:0000313" key="9">
    <source>
        <dbReference type="Proteomes" id="UP001431783"/>
    </source>
</evidence>
<evidence type="ECO:0000313" key="8">
    <source>
        <dbReference type="EMBL" id="KAK9878638.1"/>
    </source>
</evidence>
<dbReference type="Proteomes" id="UP001431783">
    <property type="component" value="Unassembled WGS sequence"/>
</dbReference>
<dbReference type="Pfam" id="PF08914">
    <property type="entry name" value="Myb_Rap1"/>
    <property type="match status" value="1"/>
</dbReference>
<comment type="subcellular location">
    <subcellularLocation>
        <location evidence="5">Nucleus</location>
    </subcellularLocation>
    <subcellularLocation>
        <location evidence="5">Chromosome</location>
        <location evidence="5">Telomere</location>
    </subcellularLocation>
</comment>
<dbReference type="InterPro" id="IPR015010">
    <property type="entry name" value="TERF2IP_Myb"/>
</dbReference>
<dbReference type="PANTHER" id="PTHR16466">
    <property type="entry name" value="TELOMERE REPEAT-BINDING FACTOR 2-INTERACTING PROTEIN 1"/>
    <property type="match status" value="1"/>
</dbReference>
<protein>
    <recommendedName>
        <fullName evidence="5">Telomeric repeat-binding factor 2-interacting protein 1</fullName>
        <shortName evidence="5">TERF2-interacting telomeric protein 1</shortName>
    </recommendedName>
    <alternativeName>
        <fullName evidence="5">Repressor/activator protein 1 homolog</fullName>
    </alternativeName>
</protein>
<evidence type="ECO:0000256" key="6">
    <source>
        <dbReference type="SAM" id="MobiDB-lite"/>
    </source>
</evidence>
<keyword evidence="5" id="KW-0010">Activator</keyword>
<dbReference type="PANTHER" id="PTHR16466:SF6">
    <property type="entry name" value="TELOMERIC REPEAT-BINDING FACTOR 2-INTERACTING PROTEIN 1"/>
    <property type="match status" value="1"/>
</dbReference>
<evidence type="ECO:0000256" key="2">
    <source>
        <dbReference type="ARBA" id="ARBA00022454"/>
    </source>
</evidence>
<sequence>MSGYRKPYTHKEEKKILDYIINKKAYHRLRGYTFWKEVVKDELPERTYQSVHERFRKHIVNHLNNPAYDLSREEQSKITTIYAETAQTKRKKEDKKSCTDEVLLADSNSNDSQQIDIVHESTNSKTNRHERLAPDFLTMSDTESSEDSDVYL</sequence>
<evidence type="ECO:0000259" key="7">
    <source>
        <dbReference type="Pfam" id="PF08914"/>
    </source>
</evidence>
<organism evidence="8 9">
    <name type="scientific">Henosepilachna vigintioctopunctata</name>
    <dbReference type="NCBI Taxonomy" id="420089"/>
    <lineage>
        <taxon>Eukaryota</taxon>
        <taxon>Metazoa</taxon>
        <taxon>Ecdysozoa</taxon>
        <taxon>Arthropoda</taxon>
        <taxon>Hexapoda</taxon>
        <taxon>Insecta</taxon>
        <taxon>Pterygota</taxon>
        <taxon>Neoptera</taxon>
        <taxon>Endopterygota</taxon>
        <taxon>Coleoptera</taxon>
        <taxon>Polyphaga</taxon>
        <taxon>Cucujiformia</taxon>
        <taxon>Coccinelloidea</taxon>
        <taxon>Coccinellidae</taxon>
        <taxon>Epilachninae</taxon>
        <taxon>Epilachnini</taxon>
        <taxon>Henosepilachna</taxon>
    </lineage>
</organism>
<comment type="similarity">
    <text evidence="1 5">Belongs to the RAP1 family.</text>
</comment>
<keyword evidence="4 5" id="KW-0539">Nucleus</keyword>
<dbReference type="EMBL" id="JARQZJ010000052">
    <property type="protein sequence ID" value="KAK9878638.1"/>
    <property type="molecule type" value="Genomic_DNA"/>
</dbReference>